<protein>
    <submittedName>
        <fullName evidence="6">DNA-binding transcriptional regulator, AcrR family</fullName>
    </submittedName>
</protein>
<keyword evidence="7" id="KW-1185">Reference proteome</keyword>
<dbReference type="RefSeq" id="WP_091288382.1">
    <property type="nucleotide sequence ID" value="NZ_FNON01000002.1"/>
</dbReference>
<dbReference type="Gene3D" id="1.10.357.10">
    <property type="entry name" value="Tetracycline Repressor, domain 2"/>
    <property type="match status" value="1"/>
</dbReference>
<dbReference type="InterPro" id="IPR036271">
    <property type="entry name" value="Tet_transcr_reg_TetR-rel_C_sf"/>
</dbReference>
<dbReference type="PANTHER" id="PTHR30055">
    <property type="entry name" value="HTH-TYPE TRANSCRIPTIONAL REGULATOR RUTR"/>
    <property type="match status" value="1"/>
</dbReference>
<dbReference type="GO" id="GO:0000976">
    <property type="term" value="F:transcription cis-regulatory region binding"/>
    <property type="evidence" value="ECO:0007669"/>
    <property type="project" value="TreeGrafter"/>
</dbReference>
<dbReference type="STRING" id="589385.SAMN05421504_102507"/>
<gene>
    <name evidence="6" type="ORF">SAMN05421504_102507</name>
</gene>
<dbReference type="AlphaFoldDB" id="A0A1H2ZHU3"/>
<dbReference type="OrthoDB" id="7252896at2"/>
<keyword evidence="1" id="KW-0805">Transcription regulation</keyword>
<keyword evidence="3" id="KW-0804">Transcription</keyword>
<dbReference type="PRINTS" id="PR00455">
    <property type="entry name" value="HTHTETR"/>
</dbReference>
<evidence type="ECO:0000313" key="6">
    <source>
        <dbReference type="EMBL" id="SDX16334.1"/>
    </source>
</evidence>
<feature type="domain" description="HTH tetR-type" evidence="5">
    <location>
        <begin position="13"/>
        <end position="73"/>
    </location>
</feature>
<organism evidence="6 7">
    <name type="scientific">Amycolatopsis xylanica</name>
    <dbReference type="NCBI Taxonomy" id="589385"/>
    <lineage>
        <taxon>Bacteria</taxon>
        <taxon>Bacillati</taxon>
        <taxon>Actinomycetota</taxon>
        <taxon>Actinomycetes</taxon>
        <taxon>Pseudonocardiales</taxon>
        <taxon>Pseudonocardiaceae</taxon>
        <taxon>Amycolatopsis</taxon>
    </lineage>
</organism>
<dbReference type="EMBL" id="FNON01000002">
    <property type="protein sequence ID" value="SDX16334.1"/>
    <property type="molecule type" value="Genomic_DNA"/>
</dbReference>
<sequence length="207" mass="22802">MPPKRLTRDESRARTRERLLEAAAELFAERGVNGASVEQIAEHAGFSRGAFYGNFADKHELVVALLKQRTRHEIAEVGALKLGSADETMDRLREWNVKRARNLDGWFALRTELALYALRNPEARPMVGEGERLAREAVEDGVRHQFAVLGLEPPADPAFIALIVHSLQDGLLLQRFLAPEGTSDGVVVDAVQLVMRALAALSATSGR</sequence>
<reference evidence="6 7" key="1">
    <citation type="submission" date="2016-10" db="EMBL/GenBank/DDBJ databases">
        <authorList>
            <person name="de Groot N.N."/>
        </authorList>
    </citation>
    <scope>NUCLEOTIDE SEQUENCE [LARGE SCALE GENOMIC DNA]</scope>
    <source>
        <strain evidence="6 7">CPCC 202699</strain>
    </source>
</reference>
<dbReference type="GO" id="GO:0003700">
    <property type="term" value="F:DNA-binding transcription factor activity"/>
    <property type="evidence" value="ECO:0007669"/>
    <property type="project" value="TreeGrafter"/>
</dbReference>
<keyword evidence="2 4" id="KW-0238">DNA-binding</keyword>
<evidence type="ECO:0000313" key="7">
    <source>
        <dbReference type="Proteomes" id="UP000199515"/>
    </source>
</evidence>
<feature type="DNA-binding region" description="H-T-H motif" evidence="4">
    <location>
        <begin position="36"/>
        <end position="55"/>
    </location>
</feature>
<dbReference type="InterPro" id="IPR001647">
    <property type="entry name" value="HTH_TetR"/>
</dbReference>
<dbReference type="Pfam" id="PF00440">
    <property type="entry name" value="TetR_N"/>
    <property type="match status" value="1"/>
</dbReference>
<dbReference type="SUPFAM" id="SSF48498">
    <property type="entry name" value="Tetracyclin repressor-like, C-terminal domain"/>
    <property type="match status" value="1"/>
</dbReference>
<evidence type="ECO:0000256" key="3">
    <source>
        <dbReference type="ARBA" id="ARBA00023163"/>
    </source>
</evidence>
<name>A0A1H2ZHU3_9PSEU</name>
<evidence type="ECO:0000256" key="4">
    <source>
        <dbReference type="PROSITE-ProRule" id="PRU00335"/>
    </source>
</evidence>
<evidence type="ECO:0000256" key="2">
    <source>
        <dbReference type="ARBA" id="ARBA00023125"/>
    </source>
</evidence>
<accession>A0A1H2ZHU3</accession>
<proteinExistence type="predicted"/>
<dbReference type="InterPro" id="IPR050109">
    <property type="entry name" value="HTH-type_TetR-like_transc_reg"/>
</dbReference>
<dbReference type="SUPFAM" id="SSF46689">
    <property type="entry name" value="Homeodomain-like"/>
    <property type="match status" value="1"/>
</dbReference>
<dbReference type="PANTHER" id="PTHR30055:SF234">
    <property type="entry name" value="HTH-TYPE TRANSCRIPTIONAL REGULATOR BETI"/>
    <property type="match status" value="1"/>
</dbReference>
<dbReference type="PROSITE" id="PS50977">
    <property type="entry name" value="HTH_TETR_2"/>
    <property type="match status" value="1"/>
</dbReference>
<dbReference type="InterPro" id="IPR009057">
    <property type="entry name" value="Homeodomain-like_sf"/>
</dbReference>
<dbReference type="Proteomes" id="UP000199515">
    <property type="component" value="Unassembled WGS sequence"/>
</dbReference>
<evidence type="ECO:0000259" key="5">
    <source>
        <dbReference type="PROSITE" id="PS50977"/>
    </source>
</evidence>
<evidence type="ECO:0000256" key="1">
    <source>
        <dbReference type="ARBA" id="ARBA00023015"/>
    </source>
</evidence>